<dbReference type="GO" id="GO:0003700">
    <property type="term" value="F:DNA-binding transcription factor activity"/>
    <property type="evidence" value="ECO:0007669"/>
    <property type="project" value="InterPro"/>
</dbReference>
<dbReference type="GO" id="GO:0003677">
    <property type="term" value="F:DNA binding"/>
    <property type="evidence" value="ECO:0007669"/>
    <property type="project" value="UniProtKB-KW"/>
</dbReference>
<dbReference type="PRINTS" id="PR00039">
    <property type="entry name" value="HTHLYSR"/>
</dbReference>
<sequence>MELYQVRSFLEIVATRNLTRAAEQLNISQSALSSQIRLLEEELGVQLFARSARGMELTGQGRILHSYAEDVIRAAQDMQAKAEEISGRNFGTCRIGLNTDGAFLQVSRLSRALAAVLPDVNVVFVSSQTIRTPEMLRQGLIDVGFFFGDCQDSGIETVFVSNFRIAIVVPDSILPRGSELDWHKAAALPWIWSVCDCPYYQIVQDKFDGHGLLQKKVVDAMDESVVRELVLDGQGLAIMREDEALAVAGSGTAWVWDDVRFTLPLRLGWLKQAGENGTLQTVKNTILLLWQNGGSASRDEFRIG</sequence>
<proteinExistence type="inferred from homology"/>
<evidence type="ECO:0000259" key="5">
    <source>
        <dbReference type="PROSITE" id="PS50931"/>
    </source>
</evidence>
<dbReference type="Gene3D" id="1.10.10.10">
    <property type="entry name" value="Winged helix-like DNA-binding domain superfamily/Winged helix DNA-binding domain"/>
    <property type="match status" value="1"/>
</dbReference>
<dbReference type="SUPFAM" id="SSF53850">
    <property type="entry name" value="Periplasmic binding protein-like II"/>
    <property type="match status" value="1"/>
</dbReference>
<organism evidence="6 7">
    <name type="scientific">Desulfopila aestuarii DSM 18488</name>
    <dbReference type="NCBI Taxonomy" id="1121416"/>
    <lineage>
        <taxon>Bacteria</taxon>
        <taxon>Pseudomonadati</taxon>
        <taxon>Thermodesulfobacteriota</taxon>
        <taxon>Desulfobulbia</taxon>
        <taxon>Desulfobulbales</taxon>
        <taxon>Desulfocapsaceae</taxon>
        <taxon>Desulfopila</taxon>
    </lineage>
</organism>
<reference evidence="6 7" key="1">
    <citation type="submission" date="2016-12" db="EMBL/GenBank/DDBJ databases">
        <authorList>
            <person name="Song W.-J."/>
            <person name="Kurnit D.M."/>
        </authorList>
    </citation>
    <scope>NUCLEOTIDE SEQUENCE [LARGE SCALE GENOMIC DNA]</scope>
    <source>
        <strain evidence="6 7">DSM 18488</strain>
    </source>
</reference>
<keyword evidence="4" id="KW-0804">Transcription</keyword>
<dbReference type="STRING" id="1121416.SAMN02745220_04607"/>
<accession>A0A1M7YIT9</accession>
<evidence type="ECO:0000256" key="1">
    <source>
        <dbReference type="ARBA" id="ARBA00009437"/>
    </source>
</evidence>
<feature type="domain" description="HTH lysR-type" evidence="5">
    <location>
        <begin position="1"/>
        <end position="58"/>
    </location>
</feature>
<dbReference type="Pfam" id="PF03466">
    <property type="entry name" value="LysR_substrate"/>
    <property type="match status" value="1"/>
</dbReference>
<dbReference type="EMBL" id="FRFE01000037">
    <property type="protein sequence ID" value="SHO52533.1"/>
    <property type="molecule type" value="Genomic_DNA"/>
</dbReference>
<evidence type="ECO:0000256" key="4">
    <source>
        <dbReference type="ARBA" id="ARBA00023163"/>
    </source>
</evidence>
<dbReference type="SUPFAM" id="SSF46785">
    <property type="entry name" value="Winged helix' DNA-binding domain"/>
    <property type="match status" value="1"/>
</dbReference>
<dbReference type="PROSITE" id="PS50931">
    <property type="entry name" value="HTH_LYSR"/>
    <property type="match status" value="1"/>
</dbReference>
<dbReference type="PANTHER" id="PTHR30346">
    <property type="entry name" value="TRANSCRIPTIONAL DUAL REGULATOR HCAR-RELATED"/>
    <property type="match status" value="1"/>
</dbReference>
<keyword evidence="2" id="KW-0805">Transcription regulation</keyword>
<dbReference type="OrthoDB" id="464481at2"/>
<evidence type="ECO:0000313" key="7">
    <source>
        <dbReference type="Proteomes" id="UP000184603"/>
    </source>
</evidence>
<dbReference type="GO" id="GO:0032993">
    <property type="term" value="C:protein-DNA complex"/>
    <property type="evidence" value="ECO:0007669"/>
    <property type="project" value="TreeGrafter"/>
</dbReference>
<dbReference type="RefSeq" id="WP_073616094.1">
    <property type="nucleotide sequence ID" value="NZ_FRFE01000037.1"/>
</dbReference>
<dbReference type="Gene3D" id="3.40.190.290">
    <property type="match status" value="1"/>
</dbReference>
<comment type="similarity">
    <text evidence="1">Belongs to the LysR transcriptional regulatory family.</text>
</comment>
<dbReference type="CDD" id="cd05466">
    <property type="entry name" value="PBP2_LTTR_substrate"/>
    <property type="match status" value="1"/>
</dbReference>
<evidence type="ECO:0000313" key="6">
    <source>
        <dbReference type="EMBL" id="SHO52533.1"/>
    </source>
</evidence>
<dbReference type="PANTHER" id="PTHR30346:SF0">
    <property type="entry name" value="HCA OPERON TRANSCRIPTIONAL ACTIVATOR HCAR"/>
    <property type="match status" value="1"/>
</dbReference>
<dbReference type="Pfam" id="PF00126">
    <property type="entry name" value="HTH_1"/>
    <property type="match status" value="1"/>
</dbReference>
<dbReference type="Proteomes" id="UP000184603">
    <property type="component" value="Unassembled WGS sequence"/>
</dbReference>
<keyword evidence="3 6" id="KW-0238">DNA-binding</keyword>
<dbReference type="FunFam" id="1.10.10.10:FF:000001">
    <property type="entry name" value="LysR family transcriptional regulator"/>
    <property type="match status" value="1"/>
</dbReference>
<evidence type="ECO:0000256" key="2">
    <source>
        <dbReference type="ARBA" id="ARBA00023015"/>
    </source>
</evidence>
<dbReference type="InterPro" id="IPR036388">
    <property type="entry name" value="WH-like_DNA-bd_sf"/>
</dbReference>
<protein>
    <submittedName>
        <fullName evidence="6">DNA-binding transcriptional regulator, LysR family</fullName>
    </submittedName>
</protein>
<gene>
    <name evidence="6" type="ORF">SAMN02745220_04607</name>
</gene>
<name>A0A1M7YIT9_9BACT</name>
<dbReference type="AlphaFoldDB" id="A0A1M7YIT9"/>
<dbReference type="InterPro" id="IPR005119">
    <property type="entry name" value="LysR_subst-bd"/>
</dbReference>
<dbReference type="InterPro" id="IPR000847">
    <property type="entry name" value="LysR_HTH_N"/>
</dbReference>
<keyword evidence="7" id="KW-1185">Reference proteome</keyword>
<evidence type="ECO:0000256" key="3">
    <source>
        <dbReference type="ARBA" id="ARBA00023125"/>
    </source>
</evidence>
<dbReference type="InterPro" id="IPR036390">
    <property type="entry name" value="WH_DNA-bd_sf"/>
</dbReference>